<evidence type="ECO:0000313" key="5">
    <source>
        <dbReference type="EMBL" id="TWJ16429.1"/>
    </source>
</evidence>
<evidence type="ECO:0000256" key="3">
    <source>
        <dbReference type="SAM" id="MobiDB-lite"/>
    </source>
</evidence>
<dbReference type="GO" id="GO:0003747">
    <property type="term" value="F:translation release factor activity"/>
    <property type="evidence" value="ECO:0007669"/>
    <property type="project" value="InterPro"/>
</dbReference>
<gene>
    <name evidence="5" type="ORF">JN12_03370</name>
</gene>
<dbReference type="AlphaFoldDB" id="A0A562VEW5"/>
<feature type="region of interest" description="Disordered" evidence="3">
    <location>
        <begin position="95"/>
        <end position="126"/>
    </location>
</feature>
<dbReference type="Gene3D" id="3.30.160.20">
    <property type="match status" value="1"/>
</dbReference>
<comment type="caution">
    <text evidence="5">The sequence shown here is derived from an EMBL/GenBank/DDBJ whole genome shotgun (WGS) entry which is preliminary data.</text>
</comment>
<dbReference type="InterPro" id="IPR045853">
    <property type="entry name" value="Pep_chain_release_fac_I_sf"/>
</dbReference>
<reference evidence="5 6" key="1">
    <citation type="submission" date="2019-07" db="EMBL/GenBank/DDBJ databases">
        <title>Genomic Encyclopedia of Archaeal and Bacterial Type Strains, Phase II (KMG-II): from individual species to whole genera.</title>
        <authorList>
            <person name="Goeker M."/>
        </authorList>
    </citation>
    <scope>NUCLEOTIDE SEQUENCE [LARGE SCALE GENOMIC DNA]</scope>
    <source>
        <strain evidence="5 6">ATCC BAA-1139</strain>
    </source>
</reference>
<feature type="compositionally biased region" description="Basic residues" evidence="3">
    <location>
        <begin position="101"/>
        <end position="113"/>
    </location>
</feature>
<dbReference type="Proteomes" id="UP000319449">
    <property type="component" value="Unassembled WGS sequence"/>
</dbReference>
<dbReference type="EMBL" id="VLLN01000027">
    <property type="protein sequence ID" value="TWJ16429.1"/>
    <property type="molecule type" value="Genomic_DNA"/>
</dbReference>
<feature type="domain" description="Prokaryotic-type class I peptide chain release factors" evidence="4">
    <location>
        <begin position="21"/>
        <end position="115"/>
    </location>
</feature>
<dbReference type="OrthoDB" id="9815709at2"/>
<evidence type="ECO:0000256" key="1">
    <source>
        <dbReference type="ARBA" id="ARBA00010835"/>
    </source>
</evidence>
<dbReference type="PANTHER" id="PTHR46203">
    <property type="entry name" value="PROBABLE PEPTIDE CHAIN RELEASE FACTOR C12ORF65"/>
    <property type="match status" value="1"/>
</dbReference>
<keyword evidence="6" id="KW-1185">Reference proteome</keyword>
<name>A0A562VEW5_9BACT</name>
<evidence type="ECO:0000259" key="4">
    <source>
        <dbReference type="Pfam" id="PF00472"/>
    </source>
</evidence>
<accession>A0A562VEW5</accession>
<keyword evidence="2" id="KW-0809">Transit peptide</keyword>
<evidence type="ECO:0000256" key="2">
    <source>
        <dbReference type="ARBA" id="ARBA00022946"/>
    </source>
</evidence>
<dbReference type="Pfam" id="PF00472">
    <property type="entry name" value="RF-1"/>
    <property type="match status" value="1"/>
</dbReference>
<protein>
    <submittedName>
        <fullName evidence="5">RF-1 domain-containing protein</fullName>
    </submittedName>
</protein>
<dbReference type="SUPFAM" id="SSF75620">
    <property type="entry name" value="Release factor"/>
    <property type="match status" value="1"/>
</dbReference>
<dbReference type="InterPro" id="IPR000352">
    <property type="entry name" value="Pep_chain_release_fac_I"/>
</dbReference>
<dbReference type="RefSeq" id="WP_145024907.1">
    <property type="nucleotide sequence ID" value="NZ_VLLN01000027.1"/>
</dbReference>
<proteinExistence type="inferred from homology"/>
<organism evidence="5 6">
    <name type="scientific">Geobacter argillaceus</name>
    <dbReference type="NCBI Taxonomy" id="345631"/>
    <lineage>
        <taxon>Bacteria</taxon>
        <taxon>Pseudomonadati</taxon>
        <taxon>Thermodesulfobacteriota</taxon>
        <taxon>Desulfuromonadia</taxon>
        <taxon>Geobacterales</taxon>
        <taxon>Geobacteraceae</taxon>
        <taxon>Geobacter</taxon>
    </lineage>
</organism>
<dbReference type="PANTHER" id="PTHR46203:SF1">
    <property type="entry name" value="MITOCHONDRIAL TRANSLATION RELEASE FACTOR IN RESCUE"/>
    <property type="match status" value="1"/>
</dbReference>
<evidence type="ECO:0000313" key="6">
    <source>
        <dbReference type="Proteomes" id="UP000319449"/>
    </source>
</evidence>
<dbReference type="InterPro" id="IPR052405">
    <property type="entry name" value="Mito_Transl_Release_Factor"/>
</dbReference>
<sequence>MPDFAVSDEKNRWLAARMAELGVREEDLEEQFVRSSGKGGQHVNKSSTCVVLRHRPTGLEVKCMRERSQSVNRFLARRELLEKIADQAGLPTAAMAERERIRRRKARRKRRTAVKQGGSPGENDAP</sequence>
<comment type="similarity">
    <text evidence="1">Belongs to the prokaryotic/mitochondrial release factor family.</text>
</comment>